<sequence>MADGTTIEAMTNDKPDSCVDVHCDCPALWSMAQQFCYTRLSNKKNNGAYRLINLYPARSRRIAATYARMYLETEEHGAPEKKGRYYWMALGAFASKTVGCTLETVQLSYTRMVMGSTVREGLGQGNFWLFMDIAAWHWFYSVSPTSFDQCAGERDTDTYVQKVKDQVKKMPWEAKSLPKIDHLKIKPEVLEGFALVKQIEAMPDSSKKQKLQLQHLMAMANHEQGNILQKLIYDEPDFAWWIKIQRADDKELRQTSGYATRAFAFAASIFSPGLEIAFTSECDTGVPELKNTAPKETKLEEYDSRMLWIKSVADQFHSRMIKFKAQMEGELATMAGWVGTHDGVIYPDERPPQ</sequence>
<evidence type="ECO:0000313" key="2">
    <source>
        <dbReference type="Proteomes" id="UP001495910"/>
    </source>
</evidence>
<comment type="caution">
    <text evidence="1">The sequence shown here is derived from an EMBL/GenBank/DDBJ whole genome shotgun (WGS) entry which is preliminary data.</text>
</comment>
<evidence type="ECO:0000313" key="1">
    <source>
        <dbReference type="EMBL" id="MEM4990624.1"/>
    </source>
</evidence>
<name>A0ABU9Q2Z0_9BURK</name>
<dbReference type="Proteomes" id="UP001495910">
    <property type="component" value="Unassembled WGS sequence"/>
</dbReference>
<proteinExistence type="predicted"/>
<keyword evidence="2" id="KW-1185">Reference proteome</keyword>
<protein>
    <submittedName>
        <fullName evidence="1">Uncharacterized protein</fullName>
    </submittedName>
</protein>
<accession>A0ABU9Q2Z0</accession>
<dbReference type="EMBL" id="JBANDC010000027">
    <property type="protein sequence ID" value="MEM4990624.1"/>
    <property type="molecule type" value="Genomic_DNA"/>
</dbReference>
<dbReference type="RefSeq" id="WP_342831630.1">
    <property type="nucleotide sequence ID" value="NZ_JBANDC010000027.1"/>
</dbReference>
<dbReference type="InterPro" id="IPR019658">
    <property type="entry name" value="DUF2515"/>
</dbReference>
<organism evidence="1 2">
    <name type="scientific">Collimonas rhizosphaerae</name>
    <dbReference type="NCBI Taxonomy" id="3126357"/>
    <lineage>
        <taxon>Bacteria</taxon>
        <taxon>Pseudomonadati</taxon>
        <taxon>Pseudomonadota</taxon>
        <taxon>Betaproteobacteria</taxon>
        <taxon>Burkholderiales</taxon>
        <taxon>Oxalobacteraceae</taxon>
        <taxon>Collimonas</taxon>
    </lineage>
</organism>
<dbReference type="Pfam" id="PF10720">
    <property type="entry name" value="DUF2515"/>
    <property type="match status" value="1"/>
</dbReference>
<reference evidence="1 2" key="1">
    <citation type="submission" date="2024-02" db="EMBL/GenBank/DDBJ databases">
        <title>Draft genome sequence of Collimonas sp. strain H4R21, an effective mineral-weathering bacterial strain isolated from the beech rhizosphere.</title>
        <authorList>
            <person name="Morin E."/>
            <person name="Uroz S."/>
            <person name="Leveau J.H.J."/>
            <person name="Kumar R."/>
            <person name="Rey M.W."/>
            <person name="Pham J."/>
        </authorList>
    </citation>
    <scope>NUCLEOTIDE SEQUENCE [LARGE SCALE GENOMIC DNA]</scope>
    <source>
        <strain evidence="1 2">H4R21</strain>
    </source>
</reference>
<gene>
    <name evidence="1" type="ORF">V8G57_24765</name>
</gene>